<evidence type="ECO:0000313" key="3">
    <source>
        <dbReference type="Proteomes" id="UP000322234"/>
    </source>
</evidence>
<evidence type="ECO:0000256" key="1">
    <source>
        <dbReference type="SAM" id="MobiDB-lite"/>
    </source>
</evidence>
<proteinExistence type="predicted"/>
<feature type="compositionally biased region" description="Low complexity" evidence="1">
    <location>
        <begin position="124"/>
        <end position="134"/>
    </location>
</feature>
<organism evidence="2 3">
    <name type="scientific">Bos mutus</name>
    <name type="common">wild yak</name>
    <dbReference type="NCBI Taxonomy" id="72004"/>
    <lineage>
        <taxon>Eukaryota</taxon>
        <taxon>Metazoa</taxon>
        <taxon>Chordata</taxon>
        <taxon>Craniata</taxon>
        <taxon>Vertebrata</taxon>
        <taxon>Euteleostomi</taxon>
        <taxon>Mammalia</taxon>
        <taxon>Eutheria</taxon>
        <taxon>Laurasiatheria</taxon>
        <taxon>Artiodactyla</taxon>
        <taxon>Ruminantia</taxon>
        <taxon>Pecora</taxon>
        <taxon>Bovidae</taxon>
        <taxon>Bovinae</taxon>
        <taxon>Bos</taxon>
    </lineage>
</organism>
<feature type="region of interest" description="Disordered" evidence="1">
    <location>
        <begin position="1"/>
        <end position="107"/>
    </location>
</feature>
<gene>
    <name evidence="2" type="ORF">E5288_WYG001260</name>
</gene>
<feature type="compositionally biased region" description="Pro residues" evidence="1">
    <location>
        <begin position="195"/>
        <end position="213"/>
    </location>
</feature>
<dbReference type="EMBL" id="VBQZ03000027">
    <property type="protein sequence ID" value="MXQ85644.1"/>
    <property type="molecule type" value="Genomic_DNA"/>
</dbReference>
<protein>
    <submittedName>
        <fullName evidence="2">Uncharacterized protein</fullName>
    </submittedName>
</protein>
<feature type="region of interest" description="Disordered" evidence="1">
    <location>
        <begin position="124"/>
        <end position="213"/>
    </location>
</feature>
<dbReference type="AlphaFoldDB" id="A0A6B0RCF8"/>
<feature type="compositionally biased region" description="Gly residues" evidence="1">
    <location>
        <begin position="94"/>
        <end position="107"/>
    </location>
</feature>
<feature type="compositionally biased region" description="Low complexity" evidence="1">
    <location>
        <begin position="163"/>
        <end position="178"/>
    </location>
</feature>
<comment type="caution">
    <text evidence="2">The sequence shown here is derived from an EMBL/GenBank/DDBJ whole genome shotgun (WGS) entry which is preliminary data.</text>
</comment>
<feature type="compositionally biased region" description="Basic and acidic residues" evidence="1">
    <location>
        <begin position="75"/>
        <end position="85"/>
    </location>
</feature>
<name>A0A6B0RCF8_9CETA</name>
<keyword evidence="3" id="KW-1185">Reference proteome</keyword>
<evidence type="ECO:0000313" key="2">
    <source>
        <dbReference type="EMBL" id="MXQ85644.1"/>
    </source>
</evidence>
<sequence length="213" mass="21403">MAGRGKQRKLGPGPGSGVCGSRVRPGSCVGVTGRPAPACTLPAGGKHKASLREPAAPAAHLPPRGLRAGGRRGRREPGRGREAGRRGGGRRARAGGGGGGGERGWAGGATSRLLWLAGYIKSRPPAALPTLPAPRQRSFGPCNPARRAAHRRSGHGESDRSQARTGAAASGAALTYAGEVLAPGEGAQGPRPRRVGPPPGNRSAPPPSVVDPN</sequence>
<accession>A0A6B0RCF8</accession>
<dbReference type="Proteomes" id="UP000322234">
    <property type="component" value="Unassembled WGS sequence"/>
</dbReference>
<reference evidence="2" key="1">
    <citation type="submission" date="2019-10" db="EMBL/GenBank/DDBJ databases">
        <title>The sequence and de novo assembly of the wild yak genome.</title>
        <authorList>
            <person name="Liu Y."/>
        </authorList>
    </citation>
    <scope>NUCLEOTIDE SEQUENCE [LARGE SCALE GENOMIC DNA]</scope>
    <source>
        <strain evidence="2">WY2019</strain>
    </source>
</reference>